<reference evidence="2" key="1">
    <citation type="submission" date="2015-06" db="UniProtKB">
        <authorList>
            <consortium name="EnsemblPlants"/>
        </authorList>
    </citation>
    <scope>IDENTIFICATION</scope>
</reference>
<evidence type="ECO:0000259" key="1">
    <source>
        <dbReference type="Pfam" id="PF03478"/>
    </source>
</evidence>
<sequence length="371" mass="40784">MATLVQWTDLPDDLLHVVYLKVGGLLHRLRFAAVSRSWRAAAIASKHAVPPTLPWLLFSSLHGDDGKTMRLYCPEDGGVLHIRPKNEALIGKRLVGAHDGGWGAALGDDMQLVVVNLFSGVEVPLHAKNMRKVYTGAKIVFSESPKSSECILATITPRRSVALCKIGCRADRWTAKIFSGPMLADIIFYNGKLYGLTRSYNLIKFNIGLNKHGRPVATIDVELHIRIGSQPSFVCHKGIVELHGRLALVLRINPSYGTKCEPFFKVFVLADESMTKYTHKWEQVTSLDDCALFLGKMSKAVDVPAVGRGGVERGHIYADDMTYLTSLDGHGSCVYPMQDESIYNVPRRIKSAGSYVAAGAPTGMWVLPPDI</sequence>
<dbReference type="PANTHER" id="PTHR33110:SF104">
    <property type="entry name" value="MRNA CAP-BINDING PROTEIN"/>
    <property type="match status" value="1"/>
</dbReference>
<dbReference type="AlphaFoldDB" id="M8BM72"/>
<accession>M8BM72</accession>
<dbReference type="PANTHER" id="PTHR33110">
    <property type="entry name" value="F-BOX/KELCH-REPEAT PROTEIN-RELATED"/>
    <property type="match status" value="1"/>
</dbReference>
<evidence type="ECO:0000313" key="2">
    <source>
        <dbReference type="EnsemblPlants" id="EMT22918"/>
    </source>
</evidence>
<organism evidence="2">
    <name type="scientific">Aegilops tauschii</name>
    <name type="common">Tausch's goatgrass</name>
    <name type="synonym">Aegilops squarrosa</name>
    <dbReference type="NCBI Taxonomy" id="37682"/>
    <lineage>
        <taxon>Eukaryota</taxon>
        <taxon>Viridiplantae</taxon>
        <taxon>Streptophyta</taxon>
        <taxon>Embryophyta</taxon>
        <taxon>Tracheophyta</taxon>
        <taxon>Spermatophyta</taxon>
        <taxon>Magnoliopsida</taxon>
        <taxon>Liliopsida</taxon>
        <taxon>Poales</taxon>
        <taxon>Poaceae</taxon>
        <taxon>BOP clade</taxon>
        <taxon>Pooideae</taxon>
        <taxon>Triticodae</taxon>
        <taxon>Triticeae</taxon>
        <taxon>Triticinae</taxon>
        <taxon>Aegilops</taxon>
    </lineage>
</organism>
<proteinExistence type="predicted"/>
<dbReference type="EnsemblPlants" id="EMT22918">
    <property type="protein sequence ID" value="EMT22918"/>
    <property type="gene ID" value="F775_12550"/>
</dbReference>
<dbReference type="ExpressionAtlas" id="M8BM72">
    <property type="expression patterns" value="baseline"/>
</dbReference>
<protein>
    <recommendedName>
        <fullName evidence="1">KIB1-4 beta-propeller domain-containing protein</fullName>
    </recommendedName>
</protein>
<dbReference type="InterPro" id="IPR005174">
    <property type="entry name" value="KIB1-4_b-propeller"/>
</dbReference>
<name>M8BM72_AEGTA</name>
<dbReference type="Pfam" id="PF03478">
    <property type="entry name" value="Beta-prop_KIB1-4"/>
    <property type="match status" value="1"/>
</dbReference>
<feature type="domain" description="KIB1-4 beta-propeller" evidence="1">
    <location>
        <begin position="74"/>
        <end position="335"/>
    </location>
</feature>